<comment type="caution">
    <text evidence="1">The sequence shown here is derived from an EMBL/GenBank/DDBJ whole genome shotgun (WGS) entry which is preliminary data.</text>
</comment>
<dbReference type="AlphaFoldDB" id="A0A8X6Q6U9"/>
<protein>
    <submittedName>
        <fullName evidence="1">Uncharacterized protein</fullName>
    </submittedName>
</protein>
<dbReference type="EMBL" id="BMAW01028089">
    <property type="protein sequence ID" value="GFU05595.1"/>
    <property type="molecule type" value="Genomic_DNA"/>
</dbReference>
<evidence type="ECO:0000313" key="1">
    <source>
        <dbReference type="EMBL" id="GFU05595.1"/>
    </source>
</evidence>
<evidence type="ECO:0000313" key="2">
    <source>
        <dbReference type="Proteomes" id="UP000887013"/>
    </source>
</evidence>
<dbReference type="Proteomes" id="UP000887013">
    <property type="component" value="Unassembled WGS sequence"/>
</dbReference>
<keyword evidence="2" id="KW-1185">Reference proteome</keyword>
<name>A0A8X6Q6U9_NEPPI</name>
<sequence>MLSLPKKTTLRLGEKVLEPFEIQQEVLLAFPRKKKRGKNVFEEREVQSLHLGRQQLPLLNSIRLIWGEATRQAGNLKGLWNKKERESGRDLGLDNDRSCVS</sequence>
<organism evidence="1 2">
    <name type="scientific">Nephila pilipes</name>
    <name type="common">Giant wood spider</name>
    <name type="synonym">Nephila maculata</name>
    <dbReference type="NCBI Taxonomy" id="299642"/>
    <lineage>
        <taxon>Eukaryota</taxon>
        <taxon>Metazoa</taxon>
        <taxon>Ecdysozoa</taxon>
        <taxon>Arthropoda</taxon>
        <taxon>Chelicerata</taxon>
        <taxon>Arachnida</taxon>
        <taxon>Araneae</taxon>
        <taxon>Araneomorphae</taxon>
        <taxon>Entelegynae</taxon>
        <taxon>Araneoidea</taxon>
        <taxon>Nephilidae</taxon>
        <taxon>Nephila</taxon>
    </lineage>
</organism>
<proteinExistence type="predicted"/>
<reference evidence="1" key="1">
    <citation type="submission" date="2020-08" db="EMBL/GenBank/DDBJ databases">
        <title>Multicomponent nature underlies the extraordinary mechanical properties of spider dragline silk.</title>
        <authorList>
            <person name="Kono N."/>
            <person name="Nakamura H."/>
            <person name="Mori M."/>
            <person name="Yoshida Y."/>
            <person name="Ohtoshi R."/>
            <person name="Malay A.D."/>
            <person name="Moran D.A.P."/>
            <person name="Tomita M."/>
            <person name="Numata K."/>
            <person name="Arakawa K."/>
        </authorList>
    </citation>
    <scope>NUCLEOTIDE SEQUENCE</scope>
</reference>
<gene>
    <name evidence="1" type="ORF">NPIL_6691</name>
</gene>
<accession>A0A8X6Q6U9</accession>